<dbReference type="Pfam" id="PF03713">
    <property type="entry name" value="DUF305"/>
    <property type="match status" value="1"/>
</dbReference>
<dbReference type="InterPro" id="IPR005183">
    <property type="entry name" value="DUF305_CopM-like"/>
</dbReference>
<protein>
    <submittedName>
        <fullName evidence="3">DUF305 domain-containing protein</fullName>
    </submittedName>
</protein>
<evidence type="ECO:0000256" key="1">
    <source>
        <dbReference type="SAM" id="SignalP"/>
    </source>
</evidence>
<dbReference type="PROSITE" id="PS51257">
    <property type="entry name" value="PROKAR_LIPOPROTEIN"/>
    <property type="match status" value="1"/>
</dbReference>
<proteinExistence type="predicted"/>
<dbReference type="PANTHER" id="PTHR36933">
    <property type="entry name" value="SLL0788 PROTEIN"/>
    <property type="match status" value="1"/>
</dbReference>
<dbReference type="PANTHER" id="PTHR36933:SF1">
    <property type="entry name" value="SLL0788 PROTEIN"/>
    <property type="match status" value="1"/>
</dbReference>
<keyword evidence="4" id="KW-1185">Reference proteome</keyword>
<accession>A0A8J6QX40</accession>
<organism evidence="3 4">
    <name type="scientific">Pelovirga terrestris</name>
    <dbReference type="NCBI Taxonomy" id="2771352"/>
    <lineage>
        <taxon>Bacteria</taxon>
        <taxon>Pseudomonadati</taxon>
        <taxon>Thermodesulfobacteriota</taxon>
        <taxon>Desulfuromonadia</taxon>
        <taxon>Geobacterales</taxon>
        <taxon>Geobacteraceae</taxon>
        <taxon>Pelovirga</taxon>
    </lineage>
</organism>
<feature type="domain" description="DUF305" evidence="2">
    <location>
        <begin position="54"/>
        <end position="203"/>
    </location>
</feature>
<reference evidence="3" key="1">
    <citation type="submission" date="2020-09" db="EMBL/GenBank/DDBJ databases">
        <title>Pelobacter alkaliphilus sp. nov., a novel anaerobic arsenate-reducing bacterium from terrestrial mud volcano.</title>
        <authorList>
            <person name="Khomyakova M.A."/>
            <person name="Merkel A.Y."/>
            <person name="Slobodkin A.I."/>
        </authorList>
    </citation>
    <scope>NUCLEOTIDE SEQUENCE</scope>
    <source>
        <strain evidence="3">M08fum</strain>
    </source>
</reference>
<dbReference type="InterPro" id="IPR012347">
    <property type="entry name" value="Ferritin-like"/>
</dbReference>
<dbReference type="AlphaFoldDB" id="A0A8J6QX40"/>
<gene>
    <name evidence="3" type="ORF">ICT70_07465</name>
</gene>
<evidence type="ECO:0000313" key="4">
    <source>
        <dbReference type="Proteomes" id="UP000632828"/>
    </source>
</evidence>
<comment type="caution">
    <text evidence="3">The sequence shown here is derived from an EMBL/GenBank/DDBJ whole genome shotgun (WGS) entry which is preliminary data.</text>
</comment>
<evidence type="ECO:0000259" key="2">
    <source>
        <dbReference type="Pfam" id="PF03713"/>
    </source>
</evidence>
<feature type="chain" id="PRO_5035247044" evidence="1">
    <location>
        <begin position="23"/>
        <end position="213"/>
    </location>
</feature>
<dbReference type="RefSeq" id="WP_191155096.1">
    <property type="nucleotide sequence ID" value="NZ_JACWUN010000007.1"/>
</dbReference>
<dbReference type="EMBL" id="JACWUN010000007">
    <property type="protein sequence ID" value="MBD1400506.1"/>
    <property type="molecule type" value="Genomic_DNA"/>
</dbReference>
<keyword evidence="1" id="KW-0732">Signal</keyword>
<evidence type="ECO:0000313" key="3">
    <source>
        <dbReference type="EMBL" id="MBD1400506.1"/>
    </source>
</evidence>
<sequence length="213" mass="23725">MKLVKRWLIVGLLLATVVFVSACTRTHDEGHQTQEAGHGMDHGMDMGPADETYDLRFIDGMIVHHQGAVEMAEEALLKSIRPEIRQLAEAIIAAQAEEIDLMNRWKNDWYPQAGPEPMAYDSTSGTSVPMSPAQIAAMKMSGDLGAKDAEFDLRFILAMIPHHQGAVDMAADALDKSQRDEIRDLAHEIIATQQAEIDLMMSWKMDWYGHSGH</sequence>
<dbReference type="Gene3D" id="1.20.1260.10">
    <property type="match status" value="1"/>
</dbReference>
<feature type="signal peptide" evidence="1">
    <location>
        <begin position="1"/>
        <end position="22"/>
    </location>
</feature>
<name>A0A8J6QX40_9BACT</name>
<dbReference type="Proteomes" id="UP000632828">
    <property type="component" value="Unassembled WGS sequence"/>
</dbReference>